<proteinExistence type="predicted"/>
<dbReference type="SUPFAM" id="SSF52833">
    <property type="entry name" value="Thioredoxin-like"/>
    <property type="match status" value="1"/>
</dbReference>
<dbReference type="AlphaFoldDB" id="A0A7S0B187"/>
<evidence type="ECO:0000259" key="1">
    <source>
        <dbReference type="PROSITE" id="PS51352"/>
    </source>
</evidence>
<dbReference type="EMBL" id="HBEJ01018977">
    <property type="protein sequence ID" value="CAD8380479.1"/>
    <property type="molecule type" value="Transcribed_RNA"/>
</dbReference>
<dbReference type="CDD" id="cd02947">
    <property type="entry name" value="TRX_family"/>
    <property type="match status" value="1"/>
</dbReference>
<dbReference type="PANTHER" id="PTHR45663">
    <property type="entry name" value="GEO12009P1"/>
    <property type="match status" value="1"/>
</dbReference>
<name>A0A7S0B187_9STRA</name>
<dbReference type="GO" id="GO:0015035">
    <property type="term" value="F:protein-disulfide reductase activity"/>
    <property type="evidence" value="ECO:0007669"/>
    <property type="project" value="TreeGrafter"/>
</dbReference>
<reference evidence="2" key="1">
    <citation type="submission" date="2021-01" db="EMBL/GenBank/DDBJ databases">
        <authorList>
            <person name="Corre E."/>
            <person name="Pelletier E."/>
            <person name="Niang G."/>
            <person name="Scheremetjew M."/>
            <person name="Finn R."/>
            <person name="Kale V."/>
            <person name="Holt S."/>
            <person name="Cochrane G."/>
            <person name="Meng A."/>
            <person name="Brown T."/>
            <person name="Cohen L."/>
        </authorList>
    </citation>
    <scope>NUCLEOTIDE SEQUENCE</scope>
    <source>
        <strain evidence="2">CCMP3303</strain>
    </source>
</reference>
<evidence type="ECO:0000313" key="2">
    <source>
        <dbReference type="EMBL" id="CAD8380479.1"/>
    </source>
</evidence>
<dbReference type="Pfam" id="PF00085">
    <property type="entry name" value="Thioredoxin"/>
    <property type="match status" value="1"/>
</dbReference>
<dbReference type="GO" id="GO:0005737">
    <property type="term" value="C:cytoplasm"/>
    <property type="evidence" value="ECO:0007669"/>
    <property type="project" value="TreeGrafter"/>
</dbReference>
<gene>
    <name evidence="2" type="ORF">MPOL1434_LOCUS11052</name>
</gene>
<dbReference type="InterPro" id="IPR013766">
    <property type="entry name" value="Thioredoxin_domain"/>
</dbReference>
<sequence>MIMRSCCPRPPSKSSRHLRCGLLIAALLPLSSVHAFIGVTGRSRAISSRGQQTQIRALAIVDLDDSNKDKILADDKTVLIDAYATFCGPCKLIEPVIERCAANREDVDFVRYNVEAANVKGVKFDLLMQKTIIRKLPTLILYRNGQVLNTHSGLINYEELEVFIANALHDNDTGNEEDKTRGKISFSSSLGRDDYALGV</sequence>
<organism evidence="2">
    <name type="scientific">Minutocellus polymorphus</name>
    <dbReference type="NCBI Taxonomy" id="265543"/>
    <lineage>
        <taxon>Eukaryota</taxon>
        <taxon>Sar</taxon>
        <taxon>Stramenopiles</taxon>
        <taxon>Ochrophyta</taxon>
        <taxon>Bacillariophyta</taxon>
        <taxon>Mediophyceae</taxon>
        <taxon>Cymatosirophycidae</taxon>
        <taxon>Cymatosirales</taxon>
        <taxon>Cymatosiraceae</taxon>
        <taxon>Minutocellus</taxon>
    </lineage>
</organism>
<dbReference type="PANTHER" id="PTHR45663:SF11">
    <property type="entry name" value="GEO12009P1"/>
    <property type="match status" value="1"/>
</dbReference>
<dbReference type="Gene3D" id="3.40.30.10">
    <property type="entry name" value="Glutaredoxin"/>
    <property type="match status" value="1"/>
</dbReference>
<dbReference type="PROSITE" id="PS51352">
    <property type="entry name" value="THIOREDOXIN_2"/>
    <property type="match status" value="1"/>
</dbReference>
<accession>A0A7S0B187</accession>
<feature type="domain" description="Thioredoxin" evidence="1">
    <location>
        <begin position="22"/>
        <end position="169"/>
    </location>
</feature>
<protein>
    <recommendedName>
        <fullName evidence="1">Thioredoxin domain-containing protein</fullName>
    </recommendedName>
</protein>
<dbReference type="InterPro" id="IPR036249">
    <property type="entry name" value="Thioredoxin-like_sf"/>
</dbReference>